<comment type="caution">
    <text evidence="2">The sequence shown here is derived from an EMBL/GenBank/DDBJ whole genome shotgun (WGS) entry which is preliminary data.</text>
</comment>
<dbReference type="EMBL" id="MKIP01000043">
    <property type="protein sequence ID" value="OLP60119.1"/>
    <property type="molecule type" value="Genomic_DNA"/>
</dbReference>
<evidence type="ECO:0000256" key="1">
    <source>
        <dbReference type="SAM" id="SignalP"/>
    </source>
</evidence>
<dbReference type="Proteomes" id="UP000186364">
    <property type="component" value="Unassembled WGS sequence"/>
</dbReference>
<name>A0A1Q9AXF7_9HYPH</name>
<organism evidence="2 3">
    <name type="scientific">Xaviernesmea oryzae</name>
    <dbReference type="NCBI Taxonomy" id="464029"/>
    <lineage>
        <taxon>Bacteria</taxon>
        <taxon>Pseudomonadati</taxon>
        <taxon>Pseudomonadota</taxon>
        <taxon>Alphaproteobacteria</taxon>
        <taxon>Hyphomicrobiales</taxon>
        <taxon>Rhizobiaceae</taxon>
        <taxon>Rhizobium/Agrobacterium group</taxon>
        <taxon>Xaviernesmea</taxon>
    </lineage>
</organism>
<feature type="signal peptide" evidence="1">
    <location>
        <begin position="1"/>
        <end position="21"/>
    </location>
</feature>
<dbReference type="AlphaFoldDB" id="A0A1Q9AXF7"/>
<keyword evidence="1" id="KW-0732">Signal</keyword>
<keyword evidence="3" id="KW-1185">Reference proteome</keyword>
<reference evidence="2 3" key="1">
    <citation type="submission" date="2016-09" db="EMBL/GenBank/DDBJ databases">
        <title>Rhizobium sp. nov., a novel species isolated from the rice rhizosphere.</title>
        <authorList>
            <person name="Zhao J."/>
            <person name="Zhang X."/>
        </authorList>
    </citation>
    <scope>NUCLEOTIDE SEQUENCE [LARGE SCALE GENOMIC DNA]</scope>
    <source>
        <strain evidence="2 3">1.7048</strain>
    </source>
</reference>
<gene>
    <name evidence="2" type="ORF">BJF93_10070</name>
</gene>
<proteinExistence type="predicted"/>
<feature type="chain" id="PRO_5012163838" evidence="1">
    <location>
        <begin position="22"/>
        <end position="183"/>
    </location>
</feature>
<evidence type="ECO:0000313" key="3">
    <source>
        <dbReference type="Proteomes" id="UP000186364"/>
    </source>
</evidence>
<accession>A0A1Q9AXF7</accession>
<sequence>MRPAGLALVLALSGSASAAWAADMTGPVREIMDEAERGWSETPAGETRDYFDAERLKRIYSRDFNRAYAAAAKFPAYEDSSSPFDYDVVVSGQDSCTLQDVRIEQKPAEAAVTPVDVSFDNKHCLAEEGAPPPDRSTLIFRMVEEDGRPVIDDIVRPDAAGSLKGELDEIARVAAEEAGKDAQ</sequence>
<protein>
    <submittedName>
        <fullName evidence="2">Uncharacterized protein</fullName>
    </submittedName>
</protein>
<evidence type="ECO:0000313" key="2">
    <source>
        <dbReference type="EMBL" id="OLP60119.1"/>
    </source>
</evidence>